<keyword evidence="5" id="KW-1185">Reference proteome</keyword>
<dbReference type="Pfam" id="PF00400">
    <property type="entry name" value="WD40"/>
    <property type="match status" value="2"/>
</dbReference>
<dbReference type="GO" id="GO:0003720">
    <property type="term" value="F:telomerase activity"/>
    <property type="evidence" value="ECO:0007669"/>
    <property type="project" value="TreeGrafter"/>
</dbReference>
<evidence type="ECO:0000313" key="5">
    <source>
        <dbReference type="Proteomes" id="UP000277204"/>
    </source>
</evidence>
<dbReference type="PROSITE" id="PS50082">
    <property type="entry name" value="WD_REPEATS_2"/>
    <property type="match status" value="1"/>
</dbReference>
<proteinExistence type="predicted"/>
<dbReference type="Gene3D" id="2.130.10.10">
    <property type="entry name" value="YVTN repeat-like/Quinoprotein amine dehydrogenase"/>
    <property type="match status" value="3"/>
</dbReference>
<dbReference type="GO" id="GO:0005697">
    <property type="term" value="C:telomerase holoenzyme complex"/>
    <property type="evidence" value="ECO:0007669"/>
    <property type="project" value="TreeGrafter"/>
</dbReference>
<dbReference type="SUPFAM" id="SSF50978">
    <property type="entry name" value="WD40 repeat-like"/>
    <property type="match status" value="2"/>
</dbReference>
<accession>A0A3P8D5R6</accession>
<keyword evidence="1 3" id="KW-0853">WD repeat</keyword>
<reference evidence="4 5" key="1">
    <citation type="submission" date="2018-11" db="EMBL/GenBank/DDBJ databases">
        <authorList>
            <consortium name="Pathogen Informatics"/>
        </authorList>
    </citation>
    <scope>NUCLEOTIDE SEQUENCE [LARGE SCALE GENOMIC DNA]</scope>
    <source>
        <strain evidence="4 5">Zambia</strain>
    </source>
</reference>
<evidence type="ECO:0000256" key="1">
    <source>
        <dbReference type="ARBA" id="ARBA00022574"/>
    </source>
</evidence>
<evidence type="ECO:0000256" key="3">
    <source>
        <dbReference type="PROSITE-ProRule" id="PRU00221"/>
    </source>
</evidence>
<dbReference type="InterPro" id="IPR001680">
    <property type="entry name" value="WD40_rpt"/>
</dbReference>
<dbReference type="SMART" id="SM00320">
    <property type="entry name" value="WD40"/>
    <property type="match status" value="8"/>
</dbReference>
<evidence type="ECO:0000256" key="2">
    <source>
        <dbReference type="ARBA" id="ARBA00022737"/>
    </source>
</evidence>
<dbReference type="Proteomes" id="UP000277204">
    <property type="component" value="Unassembled WGS sequence"/>
</dbReference>
<dbReference type="EMBL" id="UZAI01019633">
    <property type="protein sequence ID" value="VDP46687.1"/>
    <property type="molecule type" value="Genomic_DNA"/>
</dbReference>
<feature type="repeat" description="WD" evidence="3">
    <location>
        <begin position="729"/>
        <end position="760"/>
    </location>
</feature>
<sequence length="1397" mass="158198">MAALAMSLATSDHQSTLMSSKDYTRSTSITRKSMSNSQSLAKYQILIHFTNGIPSTGLPSCKQLSNLLDHWIKYLAAQLQSLFSSSNILKMFLSKIKVNLDSTNTANDHHNLKLKIVCFNKMIWFLGHIPELNYAFLIDDVDYLDPLILDDWLPSVLPKNVQFIFTCHSNSEIIQKLTCQYNKNTCSVYQIPQLTFEESRAVILSHLHSNGVSCVNSQLEYEIALLISACESNNPSYFNMVKSHLKRLSGTIDQLIDEIIKNLEVEYKNDLIIATLGFLIFCRHSLSSKELLILLNEWLFTTQNINEKYEMNWENNPWKMLSVIQDKPNDLESICTLESNIDRFILSKRTNNLCALDKSKKLHLTPLAFHILLNRLRPLMIIFNKSLHCSNNTSNGNNNNNSNVISTEKMTLNWKIELWNLGAENLSFLSHSIEEVVFNKFFENHGNYMYSEYTFNATIHKILAVVLSDLDDKLYHFLYADELDIICHLLTSPVFISRILTTTDRCIQEKWKRKLELCPFIDKIDAMKTFICVNYEFLVKYPNSFCELAINQDSSEWIHMLGLSLLYLNDFSIQRHLDMNNSQILFRVNSPKCTLIKPMQRNMTYKPIVTSNGSMDVPTSVEMNSTAKVLVYGTRCGTITFVELSTMRELWSLTGHRSSVQSLCFLDVFAGKHKNIKSPEKFISELQLMSASEDGDVYIWDASTVIHNVESKVHDKTVISQLASLCGYHRRCVTTSAWHPRRRLVATGDLDCMVYLWDVSEIDVKFSDLSTSVCPVKLHPFKSINVSSYPIISIAFRLPSVLSNEQEDLVHDDLAIGCWDGTIHFYNLSSLSIVRSLSASTSLCSLAYSPNGGNILATFDKNGVLMLWNDDILWYQGGLIQEYSCFTIEYFPYDQTDELIPNQYGKICFSKPNGQYVFQSGGGQFLNNYINIWDTGLWATFGPWIDIKPPQIGSGNPICVTCLTILPTYEHALIGWSNGDLTVIRVFDGRLIHYLKAATEDNSSIQCITSSCTRSCSAFDAYHIIVGYASGAVRIFLCILRPKISPHKDRYVYQSANAMSEFQFQLIDTLWSHCINHNVNGGVRENEGTLCVASDFCVAVTGGGNAETWVHFIGRQTGSKIKKSVCLKEHNSAVIAVSMDSKFFATASKSRFQFQLIDTLWSHCINHNVNGGVRENEGTLCVASDFCVAVTGGGNAETWVHFIGRQTGSKIKKSVCLKEHNSAVIAVSMDSKFFATASKSRQLALYKFDPLERTVTLWHLINDVGTATITSFYLLRMFLGVDTISISVYIGDSNNLLHNYAIIDKKFQLKQTFDANKSPIKFMERVSNHLLAASDDGEVSVWKHDKHGALQFSHRLNVCTDMPSKNNSNNSTVEKSYYLTSFFMLFVGYDSLKCKCF</sequence>
<dbReference type="InterPro" id="IPR015943">
    <property type="entry name" value="WD40/YVTN_repeat-like_dom_sf"/>
</dbReference>
<keyword evidence="2" id="KW-0677">Repeat</keyword>
<dbReference type="InterPro" id="IPR036322">
    <property type="entry name" value="WD40_repeat_dom_sf"/>
</dbReference>
<dbReference type="PANTHER" id="PTHR44791:SF1">
    <property type="entry name" value="TELOMERASE PROTEIN COMPONENT 1"/>
    <property type="match status" value="1"/>
</dbReference>
<organism evidence="4 5">
    <name type="scientific">Schistosoma margrebowiei</name>
    <dbReference type="NCBI Taxonomy" id="48269"/>
    <lineage>
        <taxon>Eukaryota</taxon>
        <taxon>Metazoa</taxon>
        <taxon>Spiralia</taxon>
        <taxon>Lophotrochozoa</taxon>
        <taxon>Platyhelminthes</taxon>
        <taxon>Trematoda</taxon>
        <taxon>Digenea</taxon>
        <taxon>Strigeidida</taxon>
        <taxon>Schistosomatoidea</taxon>
        <taxon>Schistosomatidae</taxon>
        <taxon>Schistosoma</taxon>
    </lineage>
</organism>
<evidence type="ECO:0000313" key="4">
    <source>
        <dbReference type="EMBL" id="VDP46687.1"/>
    </source>
</evidence>
<name>A0A3P8D5R6_9TREM</name>
<dbReference type="PROSITE" id="PS00678">
    <property type="entry name" value="WD_REPEATS_1"/>
    <property type="match status" value="1"/>
</dbReference>
<protein>
    <submittedName>
        <fullName evidence="4">Uncharacterized protein</fullName>
    </submittedName>
</protein>
<gene>
    <name evidence="4" type="ORF">SMRZ_LOCUS23308</name>
</gene>
<dbReference type="InterPro" id="IPR019775">
    <property type="entry name" value="WD40_repeat_CS"/>
</dbReference>
<dbReference type="InterPro" id="IPR052652">
    <property type="entry name" value="Telomerase_Complex_Comp"/>
</dbReference>
<dbReference type="GO" id="GO:0070034">
    <property type="term" value="F:telomerase RNA binding"/>
    <property type="evidence" value="ECO:0007669"/>
    <property type="project" value="TreeGrafter"/>
</dbReference>
<dbReference type="GO" id="GO:0000722">
    <property type="term" value="P:telomere maintenance via recombination"/>
    <property type="evidence" value="ECO:0007669"/>
    <property type="project" value="TreeGrafter"/>
</dbReference>
<dbReference type="PANTHER" id="PTHR44791">
    <property type="entry name" value="TELOMERASE PROTEIN COMPONENT 1 TEP1"/>
    <property type="match status" value="1"/>
</dbReference>